<evidence type="ECO:0000259" key="2">
    <source>
        <dbReference type="Pfam" id="PF16335"/>
    </source>
</evidence>
<protein>
    <recommendedName>
        <fullName evidence="7">Glutaminase</fullName>
    </recommendedName>
</protein>
<dbReference type="InterPro" id="IPR008928">
    <property type="entry name" value="6-hairpin_glycosidase_sf"/>
</dbReference>
<dbReference type="InterPro" id="IPR052743">
    <property type="entry name" value="Glutaminase_GtaA"/>
</dbReference>
<dbReference type="PANTHER" id="PTHR31987:SF1">
    <property type="entry name" value="GLUTAMINASE A"/>
    <property type="match status" value="1"/>
</dbReference>
<comment type="caution">
    <text evidence="4">The sequence shown here is derived from an EMBL/GenBank/DDBJ whole genome shotgun (WGS) entry which is preliminary data.</text>
</comment>
<evidence type="ECO:0000259" key="1">
    <source>
        <dbReference type="Pfam" id="PF16334"/>
    </source>
</evidence>
<dbReference type="Pfam" id="PF16334">
    <property type="entry name" value="DUF4964"/>
    <property type="match status" value="1"/>
</dbReference>
<dbReference type="InterPro" id="IPR032514">
    <property type="entry name" value="GtaA_central"/>
</dbReference>
<dbReference type="SUPFAM" id="SSF48208">
    <property type="entry name" value="Six-hairpin glycosidases"/>
    <property type="match status" value="1"/>
</dbReference>
<evidence type="ECO:0000313" key="4">
    <source>
        <dbReference type="EMBL" id="CAF3351927.1"/>
    </source>
</evidence>
<dbReference type="GO" id="GO:0005975">
    <property type="term" value="P:carbohydrate metabolic process"/>
    <property type="evidence" value="ECO:0007669"/>
    <property type="project" value="InterPro"/>
</dbReference>
<dbReference type="EMBL" id="CAJNYT010000497">
    <property type="protein sequence ID" value="CAF3351927.1"/>
    <property type="molecule type" value="Genomic_DNA"/>
</dbReference>
<dbReference type="InterPro" id="IPR032515">
    <property type="entry name" value="DUF4964"/>
</dbReference>
<dbReference type="InterPro" id="IPR033433">
    <property type="entry name" value="GtaA_N"/>
</dbReference>
<name>A0A817W2L2_9BILA</name>
<proteinExistence type="predicted"/>
<evidence type="ECO:0000313" key="6">
    <source>
        <dbReference type="Proteomes" id="UP000663872"/>
    </source>
</evidence>
<sequence>MSTEKFRPPSIPLVTHTPYFSIWCMANQLADVWSTHWTGHSQSMCGLIRIDGSALRFMGLQPTDIPVLTQKSVTVSATTTTFEFEEYGIALSVEFLSPLLPKDLDLLTRPVTYVNFTLHATDGNEHSVEIYFDNTAELVVNDVNQKVLAAQHNVKDIQVLSFKSVEQLILGKKGDDVRIDWGIQYLAIPEATQGQTFIGATELSRNTFAHQGILPNSNTMKFPRAVNDDWPGISAVLTFNKVSRYPVSRHLLLAYDELYSVEYFHRKLKPYWKRNGLQIDELLIRAESEYVSVRNRCNEFNRILRQELNDRGGTKYSKIAELAFRQCLSAHAIVQDVDGTLLMFSKENSSNGCMGTIDVTYPGAPFFLYFNSDLLKAQIVPVLNYAARPSWKFPFAPHDLGIYPQANGQVYGGGEHSEQYQMPVEECGNMLILTAAVCKIQNKTDLADQHWEILQKWAHYILLFGLNPSNQLCTDDFAGHLAHNANLSLKAIMAIGAFAKLCELRMDKTQADFFYLIAQKMAAKWLTLADDGDHYRLAFDRKGSWSQKYNLVWQQLFNFNIFPTSVAQKEINYYLKHQNKFGLPLDYRADYTKADWIVWTACLAKTKQVFQAFITPLYDFLNVSVDRVPFSDLYDTKTGRQVGFHARSVVGGVFLPLLKPF</sequence>
<dbReference type="Pfam" id="PF17168">
    <property type="entry name" value="DUF5127"/>
    <property type="match status" value="1"/>
</dbReference>
<dbReference type="EMBL" id="CAJOBR010005206">
    <property type="protein sequence ID" value="CAF4810302.1"/>
    <property type="molecule type" value="Genomic_DNA"/>
</dbReference>
<feature type="domain" description="DUF4964" evidence="1">
    <location>
        <begin position="4"/>
        <end position="61"/>
    </location>
</feature>
<reference evidence="4" key="1">
    <citation type="submission" date="2021-02" db="EMBL/GenBank/DDBJ databases">
        <authorList>
            <person name="Nowell W R."/>
        </authorList>
    </citation>
    <scope>NUCLEOTIDE SEQUENCE</scope>
</reference>
<dbReference type="PANTHER" id="PTHR31987">
    <property type="entry name" value="GLUTAMINASE A-RELATED"/>
    <property type="match status" value="1"/>
</dbReference>
<dbReference type="Proteomes" id="UP000663872">
    <property type="component" value="Unassembled WGS sequence"/>
</dbReference>
<dbReference type="Pfam" id="PF16335">
    <property type="entry name" value="GtaA_6_Hairpin"/>
    <property type="match status" value="1"/>
</dbReference>
<evidence type="ECO:0000313" key="5">
    <source>
        <dbReference type="EMBL" id="CAF4810302.1"/>
    </source>
</evidence>
<dbReference type="AlphaFoldDB" id="A0A817W2L2"/>
<dbReference type="Proteomes" id="UP000663848">
    <property type="component" value="Unassembled WGS sequence"/>
</dbReference>
<organism evidence="4 6">
    <name type="scientific">Rotaria socialis</name>
    <dbReference type="NCBI Taxonomy" id="392032"/>
    <lineage>
        <taxon>Eukaryota</taxon>
        <taxon>Metazoa</taxon>
        <taxon>Spiralia</taxon>
        <taxon>Gnathifera</taxon>
        <taxon>Rotifera</taxon>
        <taxon>Eurotatoria</taxon>
        <taxon>Bdelloidea</taxon>
        <taxon>Philodinida</taxon>
        <taxon>Philodinidae</taxon>
        <taxon>Rotaria</taxon>
    </lineage>
</organism>
<accession>A0A817W2L2</accession>
<feature type="domain" description="Glutaminase A N-terminal" evidence="3">
    <location>
        <begin position="78"/>
        <end position="306"/>
    </location>
</feature>
<evidence type="ECO:0000259" key="3">
    <source>
        <dbReference type="Pfam" id="PF17168"/>
    </source>
</evidence>
<gene>
    <name evidence="4" type="ORF">GRG538_LOCUS5605</name>
    <name evidence="5" type="ORF">QYT958_LOCUS24425</name>
</gene>
<evidence type="ECO:0008006" key="7">
    <source>
        <dbReference type="Google" id="ProtNLM"/>
    </source>
</evidence>
<feature type="domain" description="Glutaminase A central" evidence="2">
    <location>
        <begin position="313"/>
        <end position="655"/>
    </location>
</feature>